<dbReference type="Proteomes" id="UP000243376">
    <property type="component" value="Unassembled WGS sequence"/>
</dbReference>
<feature type="coiled-coil region" evidence="10">
    <location>
        <begin position="326"/>
        <end position="377"/>
    </location>
</feature>
<evidence type="ECO:0000256" key="3">
    <source>
        <dbReference type="ARBA" id="ARBA00021315"/>
    </source>
</evidence>
<dbReference type="CDD" id="cd03241">
    <property type="entry name" value="ABC_RecN"/>
    <property type="match status" value="2"/>
</dbReference>
<organism evidence="12 13">
    <name type="scientific">Chloroflexus aggregans</name>
    <dbReference type="NCBI Taxonomy" id="152260"/>
    <lineage>
        <taxon>Bacteria</taxon>
        <taxon>Bacillati</taxon>
        <taxon>Chloroflexota</taxon>
        <taxon>Chloroflexia</taxon>
        <taxon>Chloroflexales</taxon>
        <taxon>Chloroflexineae</taxon>
        <taxon>Chloroflexaceae</taxon>
        <taxon>Chloroflexus</taxon>
    </lineage>
</organism>
<dbReference type="PANTHER" id="PTHR11059:SF0">
    <property type="entry name" value="DNA REPAIR PROTEIN RECN"/>
    <property type="match status" value="1"/>
</dbReference>
<dbReference type="GO" id="GO:0043590">
    <property type="term" value="C:bacterial nucleoid"/>
    <property type="evidence" value="ECO:0007669"/>
    <property type="project" value="TreeGrafter"/>
</dbReference>
<dbReference type="PANTHER" id="PTHR11059">
    <property type="entry name" value="DNA REPAIR PROTEIN RECN"/>
    <property type="match status" value="1"/>
</dbReference>
<keyword evidence="10" id="KW-0175">Coiled coil</keyword>
<dbReference type="Gene3D" id="3.40.50.300">
    <property type="entry name" value="P-loop containing nucleotide triphosphate hydrolases"/>
    <property type="match status" value="2"/>
</dbReference>
<evidence type="ECO:0000256" key="2">
    <source>
        <dbReference type="ARBA" id="ARBA00009441"/>
    </source>
</evidence>
<dbReference type="GO" id="GO:0005524">
    <property type="term" value="F:ATP binding"/>
    <property type="evidence" value="ECO:0007669"/>
    <property type="project" value="UniProtKB-KW"/>
</dbReference>
<feature type="domain" description="RecF/RecN/SMC N-terminal" evidence="11">
    <location>
        <begin position="2"/>
        <end position="526"/>
    </location>
</feature>
<evidence type="ECO:0000256" key="1">
    <source>
        <dbReference type="ARBA" id="ARBA00003618"/>
    </source>
</evidence>
<dbReference type="GO" id="GO:0006310">
    <property type="term" value="P:DNA recombination"/>
    <property type="evidence" value="ECO:0007669"/>
    <property type="project" value="InterPro"/>
</dbReference>
<comment type="function">
    <text evidence="1 9">May be involved in recombinational repair of damaged DNA.</text>
</comment>
<dbReference type="AlphaFoldDB" id="A0A2J6XB67"/>
<evidence type="ECO:0000256" key="6">
    <source>
        <dbReference type="ARBA" id="ARBA00022840"/>
    </source>
</evidence>
<evidence type="ECO:0000313" key="12">
    <source>
        <dbReference type="EMBL" id="PMP84893.1"/>
    </source>
</evidence>
<gene>
    <name evidence="12" type="primary">recN</name>
    <name evidence="12" type="ORF">C0184_03030</name>
</gene>
<accession>A0A2J6XB67</accession>
<evidence type="ECO:0000256" key="7">
    <source>
        <dbReference type="ARBA" id="ARBA00023204"/>
    </source>
</evidence>
<dbReference type="InterPro" id="IPR027417">
    <property type="entry name" value="P-loop_NTPase"/>
</dbReference>
<evidence type="ECO:0000259" key="11">
    <source>
        <dbReference type="Pfam" id="PF02463"/>
    </source>
</evidence>
<dbReference type="FunFam" id="3.40.50.300:FF:000319">
    <property type="entry name" value="DNA repair protein RecN"/>
    <property type="match status" value="1"/>
</dbReference>
<comment type="caution">
    <text evidence="12">The sequence shown here is derived from an EMBL/GenBank/DDBJ whole genome shotgun (WGS) entry which is preliminary data.</text>
</comment>
<evidence type="ECO:0000256" key="10">
    <source>
        <dbReference type="SAM" id="Coils"/>
    </source>
</evidence>
<comment type="similarity">
    <text evidence="2 9">Belongs to the RecN family.</text>
</comment>
<dbReference type="EMBL" id="PNIQ01000203">
    <property type="protein sequence ID" value="PMP84893.1"/>
    <property type="molecule type" value="Genomic_DNA"/>
</dbReference>
<keyword evidence="4" id="KW-0547">Nucleotide-binding</keyword>
<evidence type="ECO:0000313" key="13">
    <source>
        <dbReference type="Proteomes" id="UP000243376"/>
    </source>
</evidence>
<keyword evidence="7 9" id="KW-0234">DNA repair</keyword>
<reference evidence="12 13" key="1">
    <citation type="submission" date="2018-01" db="EMBL/GenBank/DDBJ databases">
        <title>Metagenomic assembled genomes from two thermal pools in the Uzon Caldera, Kamchatka, Russia.</title>
        <authorList>
            <person name="Wilkins L."/>
            <person name="Ettinger C."/>
        </authorList>
    </citation>
    <scope>NUCLEOTIDE SEQUENCE [LARGE SCALE GENOMIC DNA]</scope>
    <source>
        <strain evidence="12">ZAV-02</strain>
    </source>
</reference>
<dbReference type="GO" id="GO:0009432">
    <property type="term" value="P:SOS response"/>
    <property type="evidence" value="ECO:0007669"/>
    <property type="project" value="TreeGrafter"/>
</dbReference>
<protein>
    <recommendedName>
        <fullName evidence="3 9">DNA repair protein RecN</fullName>
    </recommendedName>
    <alternativeName>
        <fullName evidence="8 9">Recombination protein N</fullName>
    </alternativeName>
</protein>
<evidence type="ECO:0000256" key="8">
    <source>
        <dbReference type="ARBA" id="ARBA00033408"/>
    </source>
</evidence>
<evidence type="ECO:0000256" key="4">
    <source>
        <dbReference type="ARBA" id="ARBA00022741"/>
    </source>
</evidence>
<evidence type="ECO:0000256" key="9">
    <source>
        <dbReference type="PIRNR" id="PIRNR003128"/>
    </source>
</evidence>
<dbReference type="PIRSF" id="PIRSF003128">
    <property type="entry name" value="RecN"/>
    <property type="match status" value="1"/>
</dbReference>
<keyword evidence="6" id="KW-0067">ATP-binding</keyword>
<dbReference type="InterPro" id="IPR003395">
    <property type="entry name" value="RecF/RecN/SMC_N"/>
</dbReference>
<dbReference type="Pfam" id="PF02463">
    <property type="entry name" value="SMC_N"/>
    <property type="match status" value="1"/>
</dbReference>
<proteinExistence type="inferred from homology"/>
<name>A0A2J6XB67_9CHLR</name>
<sequence>MLIELQIQDFAIIDRLHLRFEQGFTVLTGETGAGKSIIIDALSTLRGERVDPTFVRAGCPRARVEGVFSLDDCPHILPLLTELGLLTEDDDQVILVREISAESGRSIARINGRAVNSATLREIGSRLIDIHGQHEGQSLFNPRTHLELLDRFGDLLPIRQRVADQLTALRTVQAQLAELRTGEAHRQERIEELEMLRDDVMAAKLKPGEEEALLRERTIAQNAARIASLTDDAYRVLYAGSEGRSGRSAIDAMALAVDALNELSRFDPRAIPLAQQATDIHYQLEDLVAALRSYRADLDIDPRRLDMIEERLTVLRDLQRKYGVDLATLIERATQAEAELENLRNRTSHIADLEKQEQALQAELARLAIELSQRRRQVGDELSHQIIQAMQDLAMPNVHFAVQITYDDDPQGLPVNGRRVACDRTGIDRVEFLIAPNPGEPLKPLARIASGGESARLLLALKSILSRVDEVPTLIFDEIDTGVGGRAGHVVGQKLWAISQRHQVLCITHLPQVAAFANAHYHIRKEVHAGRTRTSVEVLSAEQRIDELAAMLDGVPNDHSRANARQILERAQTWKSHRQAELMTKS</sequence>
<dbReference type="SUPFAM" id="SSF52540">
    <property type="entry name" value="P-loop containing nucleoside triphosphate hydrolases"/>
    <property type="match status" value="1"/>
</dbReference>
<dbReference type="GO" id="GO:0006281">
    <property type="term" value="P:DNA repair"/>
    <property type="evidence" value="ECO:0007669"/>
    <property type="project" value="UniProtKB-KW"/>
</dbReference>
<evidence type="ECO:0000256" key="5">
    <source>
        <dbReference type="ARBA" id="ARBA00022763"/>
    </source>
</evidence>
<dbReference type="InterPro" id="IPR004604">
    <property type="entry name" value="DNA_recomb/repair_RecN"/>
</dbReference>
<keyword evidence="5 9" id="KW-0227">DNA damage</keyword>
<dbReference type="FunFam" id="3.40.50.300:FF:000356">
    <property type="entry name" value="DNA repair protein RecN"/>
    <property type="match status" value="1"/>
</dbReference>
<dbReference type="NCBIfam" id="TIGR00634">
    <property type="entry name" value="recN"/>
    <property type="match status" value="1"/>
</dbReference>